<dbReference type="InterPro" id="IPR007221">
    <property type="entry name" value="MreC"/>
</dbReference>
<evidence type="ECO:0000256" key="3">
    <source>
        <dbReference type="ARBA" id="ARBA00022960"/>
    </source>
</evidence>
<dbReference type="GO" id="GO:0008360">
    <property type="term" value="P:regulation of cell shape"/>
    <property type="evidence" value="ECO:0007669"/>
    <property type="project" value="UniProtKB-KW"/>
</dbReference>
<sequence>MKKNKKKRKTIIFSITTILLLVMVYVSLHLERRVNFLENGVKSITSVLSSAVMIPFKAFNSEKNVDQSESYTIQKNINKSLESEIEELKDTLSLNKTFTEYECINATVLTRNKNYWLNTIIIDKGLDNNIGMDMAVITKNGLIGKIVKVYKNSSEVKLITADDINYKVSVLLSTESGDYYGVLSGYSKNSKLLKIKGVDKDSNIKVGDKATTSGIGGIFPKGVYIGKVEKIKEDKYNLSKVVYIKINQDFNNIHYVTVLKDRK</sequence>
<comment type="similarity">
    <text evidence="1">Belongs to the MreC family.</text>
</comment>
<protein>
    <recommendedName>
        <fullName evidence="2">Cell shape-determining protein MreC</fullName>
    </recommendedName>
    <alternativeName>
        <fullName evidence="4">Cell shape protein MreC</fullName>
    </alternativeName>
</protein>
<feature type="transmembrane region" description="Helical" evidence="5">
    <location>
        <begin position="12"/>
        <end position="30"/>
    </location>
</feature>
<feature type="domain" description="Rod shape-determining protein MreC beta-barrel core" evidence="6">
    <location>
        <begin position="108"/>
        <end position="260"/>
    </location>
</feature>
<organism evidence="7">
    <name type="scientific">human gut metagenome</name>
    <dbReference type="NCBI Taxonomy" id="408170"/>
    <lineage>
        <taxon>unclassified sequences</taxon>
        <taxon>metagenomes</taxon>
        <taxon>organismal metagenomes</taxon>
    </lineage>
</organism>
<dbReference type="PANTHER" id="PTHR34138">
    <property type="entry name" value="CELL SHAPE-DETERMINING PROTEIN MREC"/>
    <property type="match status" value="1"/>
</dbReference>
<keyword evidence="3" id="KW-0133">Cell shape</keyword>
<dbReference type="GO" id="GO:0005886">
    <property type="term" value="C:plasma membrane"/>
    <property type="evidence" value="ECO:0007669"/>
    <property type="project" value="TreeGrafter"/>
</dbReference>
<dbReference type="InterPro" id="IPR042177">
    <property type="entry name" value="Cell/Rod_1"/>
</dbReference>
<dbReference type="Gene3D" id="2.40.10.340">
    <property type="entry name" value="Rod shape-determining protein MreC, domain 1"/>
    <property type="match status" value="1"/>
</dbReference>
<dbReference type="NCBIfam" id="TIGR00219">
    <property type="entry name" value="mreC"/>
    <property type="match status" value="1"/>
</dbReference>
<keyword evidence="5" id="KW-0812">Transmembrane</keyword>
<evidence type="ECO:0000259" key="6">
    <source>
        <dbReference type="Pfam" id="PF04085"/>
    </source>
</evidence>
<proteinExistence type="inferred from homology"/>
<keyword evidence="5" id="KW-0472">Membrane</keyword>
<dbReference type="InterPro" id="IPR055342">
    <property type="entry name" value="MreC_beta-barrel_core"/>
</dbReference>
<comment type="caution">
    <text evidence="7">The sequence shown here is derived from an EMBL/GenBank/DDBJ whole genome shotgun (WGS) entry which is preliminary data.</text>
</comment>
<dbReference type="EMBL" id="AJWZ01011260">
    <property type="protein sequence ID" value="EKC45864.1"/>
    <property type="molecule type" value="Genomic_DNA"/>
</dbReference>
<evidence type="ECO:0000256" key="2">
    <source>
        <dbReference type="ARBA" id="ARBA00013855"/>
    </source>
</evidence>
<evidence type="ECO:0000256" key="1">
    <source>
        <dbReference type="ARBA" id="ARBA00009369"/>
    </source>
</evidence>
<accession>K1RQM1</accession>
<evidence type="ECO:0000313" key="7">
    <source>
        <dbReference type="EMBL" id="EKC45864.1"/>
    </source>
</evidence>
<reference evidence="7" key="1">
    <citation type="journal article" date="2013" name="Environ. Microbiol.">
        <title>Microbiota from the distal guts of lean and obese adolescents exhibit partial functional redundancy besides clear differences in community structure.</title>
        <authorList>
            <person name="Ferrer M."/>
            <person name="Ruiz A."/>
            <person name="Lanza F."/>
            <person name="Haange S.B."/>
            <person name="Oberbach A."/>
            <person name="Till H."/>
            <person name="Bargiela R."/>
            <person name="Campoy C."/>
            <person name="Segura M.T."/>
            <person name="Richter M."/>
            <person name="von Bergen M."/>
            <person name="Seifert J."/>
            <person name="Suarez A."/>
        </authorList>
    </citation>
    <scope>NUCLEOTIDE SEQUENCE</scope>
</reference>
<dbReference type="Gene3D" id="2.40.10.350">
    <property type="entry name" value="Rod shape-determining protein MreC, domain 2"/>
    <property type="match status" value="1"/>
</dbReference>
<dbReference type="PANTHER" id="PTHR34138:SF1">
    <property type="entry name" value="CELL SHAPE-DETERMINING PROTEIN MREC"/>
    <property type="match status" value="1"/>
</dbReference>
<dbReference type="AlphaFoldDB" id="K1RQM1"/>
<name>K1RQM1_9ZZZZ</name>
<evidence type="ECO:0000256" key="4">
    <source>
        <dbReference type="ARBA" id="ARBA00032089"/>
    </source>
</evidence>
<dbReference type="Pfam" id="PF04085">
    <property type="entry name" value="MreC"/>
    <property type="match status" value="1"/>
</dbReference>
<keyword evidence="5" id="KW-1133">Transmembrane helix</keyword>
<evidence type="ECO:0000256" key="5">
    <source>
        <dbReference type="SAM" id="Phobius"/>
    </source>
</evidence>
<dbReference type="PIRSF" id="PIRSF038471">
    <property type="entry name" value="MreC"/>
    <property type="match status" value="1"/>
</dbReference>
<dbReference type="InterPro" id="IPR042175">
    <property type="entry name" value="Cell/Rod_MreC_2"/>
</dbReference>
<gene>
    <name evidence="7" type="ORF">OBE_16623</name>
</gene>